<evidence type="ECO:0000256" key="5">
    <source>
        <dbReference type="SAM" id="Phobius"/>
    </source>
</evidence>
<dbReference type="AlphaFoldDB" id="A0A7W5UYQ5"/>
<evidence type="ECO:0000256" key="3">
    <source>
        <dbReference type="ARBA" id="ARBA00022989"/>
    </source>
</evidence>
<protein>
    <submittedName>
        <fullName evidence="7">MFS family permease</fullName>
    </submittedName>
</protein>
<dbReference type="GO" id="GO:0005886">
    <property type="term" value="C:plasma membrane"/>
    <property type="evidence" value="ECO:0007669"/>
    <property type="project" value="UniProtKB-SubCell"/>
</dbReference>
<name>A0A7W5UYQ5_9ACTN</name>
<feature type="transmembrane region" description="Helical" evidence="5">
    <location>
        <begin position="306"/>
        <end position="327"/>
    </location>
</feature>
<dbReference type="GeneID" id="95387000"/>
<dbReference type="Pfam" id="PF07690">
    <property type="entry name" value="MFS_1"/>
    <property type="match status" value="1"/>
</dbReference>
<feature type="transmembrane region" description="Helical" evidence="5">
    <location>
        <begin position="260"/>
        <end position="285"/>
    </location>
</feature>
<dbReference type="Gene3D" id="1.20.1250.20">
    <property type="entry name" value="MFS general substrate transporter like domains"/>
    <property type="match status" value="2"/>
</dbReference>
<feature type="transmembrane region" description="Helical" evidence="5">
    <location>
        <begin position="24"/>
        <end position="42"/>
    </location>
</feature>
<dbReference type="EMBL" id="JACIBV010000001">
    <property type="protein sequence ID" value="MBB3724490.1"/>
    <property type="molecule type" value="Genomic_DNA"/>
</dbReference>
<proteinExistence type="predicted"/>
<keyword evidence="8" id="KW-1185">Reference proteome</keyword>
<feature type="transmembrane region" description="Helical" evidence="5">
    <location>
        <begin position="401"/>
        <end position="424"/>
    </location>
</feature>
<evidence type="ECO:0000259" key="6">
    <source>
        <dbReference type="PROSITE" id="PS50850"/>
    </source>
</evidence>
<dbReference type="Proteomes" id="UP000579945">
    <property type="component" value="Unassembled WGS sequence"/>
</dbReference>
<dbReference type="PANTHER" id="PTHR11662:SF450">
    <property type="entry name" value="BLR1003 PROTEIN"/>
    <property type="match status" value="1"/>
</dbReference>
<dbReference type="GO" id="GO:0022857">
    <property type="term" value="F:transmembrane transporter activity"/>
    <property type="evidence" value="ECO:0007669"/>
    <property type="project" value="InterPro"/>
</dbReference>
<keyword evidence="2 5" id="KW-0812">Transmembrane</keyword>
<feature type="transmembrane region" description="Helical" evidence="5">
    <location>
        <begin position="333"/>
        <end position="354"/>
    </location>
</feature>
<accession>A0A7W5UYQ5</accession>
<keyword evidence="3 5" id="KW-1133">Transmembrane helix</keyword>
<feature type="transmembrane region" description="Helical" evidence="5">
    <location>
        <begin position="172"/>
        <end position="202"/>
    </location>
</feature>
<evidence type="ECO:0000313" key="8">
    <source>
        <dbReference type="Proteomes" id="UP000579945"/>
    </source>
</evidence>
<feature type="transmembrane region" description="Helical" evidence="5">
    <location>
        <begin position="62"/>
        <end position="83"/>
    </location>
</feature>
<dbReference type="RefSeq" id="WP_246451573.1">
    <property type="nucleotide sequence ID" value="NZ_JACIBV010000001.1"/>
</dbReference>
<reference evidence="7 8" key="1">
    <citation type="submission" date="2020-08" db="EMBL/GenBank/DDBJ databases">
        <title>Sequencing the genomes of 1000 actinobacteria strains.</title>
        <authorList>
            <person name="Klenk H.-P."/>
        </authorList>
    </citation>
    <scope>NUCLEOTIDE SEQUENCE [LARGE SCALE GENOMIC DNA]</scope>
    <source>
        <strain evidence="7 8">DSM 44320</strain>
    </source>
</reference>
<feature type="transmembrane region" description="Helical" evidence="5">
    <location>
        <begin position="366"/>
        <end position="389"/>
    </location>
</feature>
<comment type="caution">
    <text evidence="7">The sequence shown here is derived from an EMBL/GenBank/DDBJ whole genome shotgun (WGS) entry which is preliminary data.</text>
</comment>
<keyword evidence="4 5" id="KW-0472">Membrane</keyword>
<dbReference type="InterPro" id="IPR036259">
    <property type="entry name" value="MFS_trans_sf"/>
</dbReference>
<dbReference type="PROSITE" id="PS50850">
    <property type="entry name" value="MFS"/>
    <property type="match status" value="1"/>
</dbReference>
<comment type="subcellular location">
    <subcellularLocation>
        <location evidence="1">Cell membrane</location>
        <topology evidence="1">Multi-pass membrane protein</topology>
    </subcellularLocation>
</comment>
<dbReference type="SUPFAM" id="SSF103473">
    <property type="entry name" value="MFS general substrate transporter"/>
    <property type="match status" value="1"/>
</dbReference>
<evidence type="ECO:0000256" key="1">
    <source>
        <dbReference type="ARBA" id="ARBA00004651"/>
    </source>
</evidence>
<organism evidence="7 8">
    <name type="scientific">Nonomuraea dietziae</name>
    <dbReference type="NCBI Taxonomy" id="65515"/>
    <lineage>
        <taxon>Bacteria</taxon>
        <taxon>Bacillati</taxon>
        <taxon>Actinomycetota</taxon>
        <taxon>Actinomycetes</taxon>
        <taxon>Streptosporangiales</taxon>
        <taxon>Streptosporangiaceae</taxon>
        <taxon>Nonomuraea</taxon>
    </lineage>
</organism>
<evidence type="ECO:0000256" key="4">
    <source>
        <dbReference type="ARBA" id="ARBA00023136"/>
    </source>
</evidence>
<dbReference type="InterPro" id="IPR011701">
    <property type="entry name" value="MFS"/>
</dbReference>
<evidence type="ECO:0000313" key="7">
    <source>
        <dbReference type="EMBL" id="MBB3724490.1"/>
    </source>
</evidence>
<feature type="transmembrane region" description="Helical" evidence="5">
    <location>
        <begin position="95"/>
        <end position="121"/>
    </location>
</feature>
<evidence type="ECO:0000256" key="2">
    <source>
        <dbReference type="ARBA" id="ARBA00022692"/>
    </source>
</evidence>
<feature type="domain" description="Major facilitator superfamily (MFS) profile" evidence="6">
    <location>
        <begin position="29"/>
        <end position="428"/>
    </location>
</feature>
<dbReference type="InterPro" id="IPR020846">
    <property type="entry name" value="MFS_dom"/>
</dbReference>
<dbReference type="InterPro" id="IPR050382">
    <property type="entry name" value="MFS_Na/Anion_cotransporter"/>
</dbReference>
<dbReference type="PANTHER" id="PTHR11662">
    <property type="entry name" value="SOLUTE CARRIER FAMILY 17"/>
    <property type="match status" value="1"/>
</dbReference>
<sequence>MSERVLPRREPITTPIMAAEPRPVRAWSITVMLLGVLLISYLDKAILGLVAQPAMADLELSAAEFGAVSSAAGLLSPLSVLLYSLVADRLPVKVTLFTVVVIWSLLQLPIVFAASGALLLATRSMLGATEGPAAPAAYATAYTWWPNQRRGFPTALLTTGASFGKLLFAPPLAVVIAVFGWEAGFLAVALLGFAWSMGWLLIGREGPHGRATSATETVASRAPLRSILLTGTFAGFVAAYTAVAMLAIVVLTWLPSYFQVSLGFSAVTAGSLFGVPSITAMVFLYGYGAWSDRMLRKGTSARRARGLSGGVLLALGGALLAALPLASGPVAPFALLMLGYGLAISISAVLNPALVQITPPGQQRSVLSAGLAAAGLLAAAGPLITGHILDMARAAGTLAQGYAIVFMLAGGMAIVGGVLFAVLVDPERDAAKVEAARAGGTGIVRDQRDVRDRRASRVRCPAGAFPGGPQAHPVLVGARLSYR</sequence>
<gene>
    <name evidence="7" type="ORF">FHR33_000350</name>
</gene>
<feature type="transmembrane region" description="Helical" evidence="5">
    <location>
        <begin position="227"/>
        <end position="254"/>
    </location>
</feature>